<dbReference type="GO" id="GO:1990281">
    <property type="term" value="C:efflux pump complex"/>
    <property type="evidence" value="ECO:0007669"/>
    <property type="project" value="TreeGrafter"/>
</dbReference>
<dbReference type="Gene3D" id="2.40.50.100">
    <property type="match status" value="1"/>
</dbReference>
<keyword evidence="6" id="KW-1185">Reference proteome</keyword>
<dbReference type="AlphaFoldDB" id="A0A1G5MN57"/>
<comment type="similarity">
    <text evidence="1">Belongs to the membrane fusion protein (MFP) (TC 8.A.1) family.</text>
</comment>
<dbReference type="PANTHER" id="PTHR30469:SF15">
    <property type="entry name" value="HLYD FAMILY OF SECRETION PROTEINS"/>
    <property type="match status" value="1"/>
</dbReference>
<evidence type="ECO:0000259" key="4">
    <source>
        <dbReference type="Pfam" id="PF25917"/>
    </source>
</evidence>
<dbReference type="OrthoDB" id="7914255at2"/>
<dbReference type="EMBL" id="FMVW01000001">
    <property type="protein sequence ID" value="SCZ26018.1"/>
    <property type="molecule type" value="Genomic_DNA"/>
</dbReference>
<keyword evidence="2" id="KW-0175">Coiled coil</keyword>
<organism evidence="5 6">
    <name type="scientific">Afifella marina DSM 2698</name>
    <dbReference type="NCBI Taxonomy" id="1120955"/>
    <lineage>
        <taxon>Bacteria</taxon>
        <taxon>Pseudomonadati</taxon>
        <taxon>Pseudomonadota</taxon>
        <taxon>Alphaproteobacteria</taxon>
        <taxon>Hyphomicrobiales</taxon>
        <taxon>Afifellaceae</taxon>
        <taxon>Afifella</taxon>
    </lineage>
</organism>
<dbReference type="Proteomes" id="UP000199347">
    <property type="component" value="Unassembled WGS sequence"/>
</dbReference>
<proteinExistence type="inferred from homology"/>
<evidence type="ECO:0000256" key="3">
    <source>
        <dbReference type="SAM" id="SignalP"/>
    </source>
</evidence>
<dbReference type="RefSeq" id="WP_092809873.1">
    <property type="nucleotide sequence ID" value="NZ_FMVW01000001.1"/>
</dbReference>
<dbReference type="STRING" id="1120955.SAMN03080610_00892"/>
<dbReference type="NCBIfam" id="TIGR01730">
    <property type="entry name" value="RND_mfp"/>
    <property type="match status" value="1"/>
</dbReference>
<dbReference type="InterPro" id="IPR058625">
    <property type="entry name" value="MdtA-like_BSH"/>
</dbReference>
<evidence type="ECO:0000313" key="5">
    <source>
        <dbReference type="EMBL" id="SCZ26018.1"/>
    </source>
</evidence>
<dbReference type="InterPro" id="IPR006143">
    <property type="entry name" value="RND_pump_MFP"/>
</dbReference>
<feature type="chain" id="PRO_5011752192" evidence="3">
    <location>
        <begin position="32"/>
        <end position="359"/>
    </location>
</feature>
<dbReference type="SUPFAM" id="SSF111369">
    <property type="entry name" value="HlyD-like secretion proteins"/>
    <property type="match status" value="1"/>
</dbReference>
<dbReference type="Pfam" id="PF25917">
    <property type="entry name" value="BSH_RND"/>
    <property type="match status" value="1"/>
</dbReference>
<evidence type="ECO:0000313" key="6">
    <source>
        <dbReference type="Proteomes" id="UP000199347"/>
    </source>
</evidence>
<reference evidence="6" key="1">
    <citation type="submission" date="2016-10" db="EMBL/GenBank/DDBJ databases">
        <authorList>
            <person name="Varghese N."/>
            <person name="Submissions S."/>
        </authorList>
    </citation>
    <scope>NUCLEOTIDE SEQUENCE [LARGE SCALE GENOMIC DNA]</scope>
    <source>
        <strain evidence="6">DSM 2698</strain>
    </source>
</reference>
<gene>
    <name evidence="5" type="ORF">SAMN03080610_00892</name>
</gene>
<feature type="domain" description="Multidrug resistance protein MdtA-like barrel-sandwich hybrid" evidence="4">
    <location>
        <begin position="59"/>
        <end position="198"/>
    </location>
</feature>
<evidence type="ECO:0000256" key="1">
    <source>
        <dbReference type="ARBA" id="ARBA00009477"/>
    </source>
</evidence>
<keyword evidence="3" id="KW-0732">Signal</keyword>
<protein>
    <submittedName>
        <fullName evidence="5">RND family efflux transporter, MFP subunit</fullName>
    </submittedName>
</protein>
<feature type="coiled-coil region" evidence="2">
    <location>
        <begin position="99"/>
        <end position="164"/>
    </location>
</feature>
<dbReference type="Gene3D" id="1.10.287.470">
    <property type="entry name" value="Helix hairpin bin"/>
    <property type="match status" value="1"/>
</dbReference>
<dbReference type="GO" id="GO:0015562">
    <property type="term" value="F:efflux transmembrane transporter activity"/>
    <property type="evidence" value="ECO:0007669"/>
    <property type="project" value="TreeGrafter"/>
</dbReference>
<accession>A0A1G5MN57</accession>
<evidence type="ECO:0000256" key="2">
    <source>
        <dbReference type="SAM" id="Coils"/>
    </source>
</evidence>
<name>A0A1G5MN57_AFIMA</name>
<feature type="signal peptide" evidence="3">
    <location>
        <begin position="1"/>
        <end position="31"/>
    </location>
</feature>
<dbReference type="Gene3D" id="2.40.420.20">
    <property type="match status" value="1"/>
</dbReference>
<sequence length="359" mass="37903">MLNVARQSSAAAKAFAAIVLALIALPMAASAAAAAEMKLAPRIVPETKAVFGQVKSRDVVAARARIGGTIEKISVDEGSEVEKGEVIAVIIDDKIPIQKRAADAKIEVLRSQLANANTDLERAQQLRTTGAVSQSRLDEASTQVQVYTNQLAAAEAERAVIEQNAREGEVLAPASGRVLDVPVTPGSVVMAGDQIATVAGGGYFLRLSLPERHAAEISEGDTVKVGDRVLSADGAARKIEPRIGRLVKVYPEIEDGKVKADVEVDGLGNYFVGERTLVWIPVATREVLTVPRQAVTTRHGIDYVTLQTKEGPVEVAVVLGRRFAPQAKDEAADTSAPDANAETVEILSGLEAGDRVVLP</sequence>
<dbReference type="PANTHER" id="PTHR30469">
    <property type="entry name" value="MULTIDRUG RESISTANCE PROTEIN MDTA"/>
    <property type="match status" value="1"/>
</dbReference>